<dbReference type="InterPro" id="IPR025631">
    <property type="entry name" value="Porin_10"/>
</dbReference>
<gene>
    <name evidence="1" type="ORF">SAMN05421789_108109</name>
</gene>
<reference evidence="2" key="1">
    <citation type="submission" date="2017-01" db="EMBL/GenBank/DDBJ databases">
        <authorList>
            <person name="Varghese N."/>
            <person name="Submissions S."/>
        </authorList>
    </citation>
    <scope>NUCLEOTIDE SEQUENCE [LARGE SCALE GENOMIC DNA]</scope>
    <source>
        <strain evidence="2">DSM 23145</strain>
    </source>
</reference>
<dbReference type="STRING" id="713588.SAMN05421789_108109"/>
<dbReference type="Proteomes" id="UP000185839">
    <property type="component" value="Unassembled WGS sequence"/>
</dbReference>
<sequence>MKRKQQSYYKLEIKCVPSHQMKNKHKKISSLLLCLFFFGGFFQAQVINKTDSNRVKPQDTLVIDSGKKDSLQIFKPTIFDYTYKTQFSEKKIFDTVFTQDKTFIFSQYNNKDNFGKIQFANTGSGFQDLVFEADTEQNLTLLPKKKSFFIVGINDIRYYDVKSPTTSFIYHNAYNGGAALQTTYTQNVGKNFNFAVEYMGLRSLGFYQNSLASSNNVIFSGHYFSRNKKYEAYAHYIHQNINNQENGGISDVDLFLNGNTNFDNRLNLPVNLTASDSRFAYRRYYFSHQFRPFASEKFPFKIRHTIFHQGNKYYYTQNSVEPYYFDNPSELIDYPSSSKKYSENLSNTVSVLFDTENFKLDGGVRHQLIKLGIGDALPNSLNIPQELSENRIGAVGNLQIKLWNQLEVNSNLEISSGKAFGSYIRSQNLLKFEPIKDYFVNAKVNFQSSSPSFNLLMNPSVYRKYNFFLANPKNETTTQIGGDVNLKWFQSKLSANYFRIDNYTYLDANALPQQSSNSLNISQIGGEATFSYGKFHLNPKVLFQSALSNKDLFPMPNFVGRANLFYQTKAFKKAAEIQAGVKIYYFTKFASRAYFPVLNEFILPNADSFDIGGQPVADVYFNMKVKRMFFFIEAQHLNTTFMKNKSFTAPNYPIYDFRVNIGIVWYLFS</sequence>
<name>A0A1N7MEE8_9FLAO</name>
<dbReference type="EMBL" id="FTOI01000008">
    <property type="protein sequence ID" value="SIS84400.1"/>
    <property type="molecule type" value="Genomic_DNA"/>
</dbReference>
<evidence type="ECO:0000313" key="1">
    <source>
        <dbReference type="EMBL" id="SIS84400.1"/>
    </source>
</evidence>
<protein>
    <submittedName>
        <fullName evidence="1">Putative porin</fullName>
    </submittedName>
</protein>
<evidence type="ECO:0000313" key="2">
    <source>
        <dbReference type="Proteomes" id="UP000185839"/>
    </source>
</evidence>
<dbReference type="SUPFAM" id="SSF56935">
    <property type="entry name" value="Porins"/>
    <property type="match status" value="1"/>
</dbReference>
<proteinExistence type="predicted"/>
<dbReference type="RefSeq" id="WP_245820705.1">
    <property type="nucleotide sequence ID" value="NZ_FTOI01000008.1"/>
</dbReference>
<organism evidence="1 2">
    <name type="scientific">Kaistella chaponensis</name>
    <dbReference type="NCBI Taxonomy" id="713588"/>
    <lineage>
        <taxon>Bacteria</taxon>
        <taxon>Pseudomonadati</taxon>
        <taxon>Bacteroidota</taxon>
        <taxon>Flavobacteriia</taxon>
        <taxon>Flavobacteriales</taxon>
        <taxon>Weeksellaceae</taxon>
        <taxon>Chryseobacterium group</taxon>
        <taxon>Kaistella</taxon>
    </lineage>
</organism>
<dbReference type="AlphaFoldDB" id="A0A1N7MEE8"/>
<keyword evidence="2" id="KW-1185">Reference proteome</keyword>
<dbReference type="Pfam" id="PF14121">
    <property type="entry name" value="Porin_10"/>
    <property type="match status" value="1"/>
</dbReference>
<accession>A0A1N7MEE8</accession>